<evidence type="ECO:0000256" key="11">
    <source>
        <dbReference type="SAM" id="MobiDB-lite"/>
    </source>
</evidence>
<reference evidence="12 13" key="1">
    <citation type="submission" date="2019-03" db="EMBL/GenBank/DDBJ databases">
        <title>Genomic Encyclopedia of Type Strains, Phase IV (KMG-IV): sequencing the most valuable type-strain genomes for metagenomic binning, comparative biology and taxonomic classification.</title>
        <authorList>
            <person name="Goeker M."/>
        </authorList>
    </citation>
    <scope>NUCLEOTIDE SEQUENCE [LARGE SCALE GENOMIC DNA]</scope>
    <source>
        <strain evidence="12 13">DSM 12121</strain>
    </source>
</reference>
<dbReference type="OrthoDB" id="7066617at2"/>
<keyword evidence="13" id="KW-1185">Reference proteome</keyword>
<name>A0A4R6E727_9RHOO</name>
<sequence length="78" mass="8331">MGSLSIWHWLIVLVIVLLVFGTKKLRNIGQDLGGAVKGFKDGMKEADGGADAASQQKISGHGQTIDGEAREKVEKTHS</sequence>
<dbReference type="AlphaFoldDB" id="A0A4R6E727"/>
<evidence type="ECO:0000256" key="8">
    <source>
        <dbReference type="ARBA" id="ARBA00023010"/>
    </source>
</evidence>
<evidence type="ECO:0000256" key="3">
    <source>
        <dbReference type="ARBA" id="ARBA00022475"/>
    </source>
</evidence>
<dbReference type="RefSeq" id="WP_133589539.1">
    <property type="nucleotide sequence ID" value="NZ_SNVV01000004.1"/>
</dbReference>
<dbReference type="PANTHER" id="PTHR42982:SF1">
    <property type="entry name" value="SEC-INDEPENDENT PROTEIN TRANSLOCASE PROTEIN TATA"/>
    <property type="match status" value="1"/>
</dbReference>
<evidence type="ECO:0000313" key="13">
    <source>
        <dbReference type="Proteomes" id="UP000295129"/>
    </source>
</evidence>
<feature type="region of interest" description="Disordered" evidence="11">
    <location>
        <begin position="46"/>
        <end position="78"/>
    </location>
</feature>
<proteinExistence type="inferred from homology"/>
<dbReference type="InterPro" id="IPR003369">
    <property type="entry name" value="TatA/B/E"/>
</dbReference>
<dbReference type="InterPro" id="IPR006312">
    <property type="entry name" value="TatA/E"/>
</dbReference>
<dbReference type="Pfam" id="PF02416">
    <property type="entry name" value="TatA_B_E"/>
    <property type="match status" value="1"/>
</dbReference>
<dbReference type="EMBL" id="SNVV01000004">
    <property type="protein sequence ID" value="TDN53757.1"/>
    <property type="molecule type" value="Genomic_DNA"/>
</dbReference>
<dbReference type="Proteomes" id="UP000295129">
    <property type="component" value="Unassembled WGS sequence"/>
</dbReference>
<gene>
    <name evidence="10" type="primary">tatA</name>
    <name evidence="12" type="ORF">C7389_104111</name>
</gene>
<dbReference type="GO" id="GO:0008320">
    <property type="term" value="F:protein transmembrane transporter activity"/>
    <property type="evidence" value="ECO:0007669"/>
    <property type="project" value="UniProtKB-UniRule"/>
</dbReference>
<dbReference type="HAMAP" id="MF_00236">
    <property type="entry name" value="TatA_E"/>
    <property type="match status" value="1"/>
</dbReference>
<comment type="function">
    <text evidence="10">Part of the twin-arginine translocation (Tat) system that transports large folded proteins containing a characteristic twin-arginine motif in their signal peptide across membranes. TatA could form the protein-conducting channel of the Tat system.</text>
</comment>
<organism evidence="12 13">
    <name type="scientific">Azoarcus indigens</name>
    <dbReference type="NCBI Taxonomy" id="29545"/>
    <lineage>
        <taxon>Bacteria</taxon>
        <taxon>Pseudomonadati</taxon>
        <taxon>Pseudomonadota</taxon>
        <taxon>Betaproteobacteria</taxon>
        <taxon>Rhodocyclales</taxon>
        <taxon>Zoogloeaceae</taxon>
        <taxon>Azoarcus</taxon>
    </lineage>
</organism>
<comment type="caution">
    <text evidence="12">The sequence shown here is derived from an EMBL/GenBank/DDBJ whole genome shotgun (WGS) entry which is preliminary data.</text>
</comment>
<comment type="subunit">
    <text evidence="10">The Tat system comprises two distinct complexes: a TatABC complex, containing multiple copies of TatA, TatB and TatC subunits, and a separate TatA complex, containing only TatA subunits. Substrates initially bind to the TatABC complex, which probably triggers association of the separate TatA complex to form the active translocon.</text>
</comment>
<dbReference type="PANTHER" id="PTHR42982">
    <property type="entry name" value="SEC-INDEPENDENT PROTEIN TRANSLOCASE PROTEIN TATA"/>
    <property type="match status" value="1"/>
</dbReference>
<dbReference type="GO" id="GO:0033281">
    <property type="term" value="C:TAT protein transport complex"/>
    <property type="evidence" value="ECO:0007669"/>
    <property type="project" value="UniProtKB-UniRule"/>
</dbReference>
<keyword evidence="3 10" id="KW-1003">Cell membrane</keyword>
<evidence type="ECO:0000256" key="2">
    <source>
        <dbReference type="ARBA" id="ARBA00022448"/>
    </source>
</evidence>
<keyword evidence="8 10" id="KW-0811">Translocation</keyword>
<evidence type="ECO:0000256" key="7">
    <source>
        <dbReference type="ARBA" id="ARBA00022989"/>
    </source>
</evidence>
<comment type="subcellular location">
    <subcellularLocation>
        <location evidence="1 10">Cell membrane</location>
        <topology evidence="1 10">Single-pass membrane protein</topology>
    </subcellularLocation>
</comment>
<keyword evidence="5 10" id="KW-0812">Transmembrane</keyword>
<feature type="compositionally biased region" description="Basic and acidic residues" evidence="11">
    <location>
        <begin position="67"/>
        <end position="78"/>
    </location>
</feature>
<keyword evidence="6 10" id="KW-0653">Protein transport</keyword>
<keyword evidence="2 10" id="KW-0813">Transport</keyword>
<evidence type="ECO:0000256" key="4">
    <source>
        <dbReference type="ARBA" id="ARBA00022519"/>
    </source>
</evidence>
<evidence type="ECO:0000256" key="9">
    <source>
        <dbReference type="ARBA" id="ARBA00023136"/>
    </source>
</evidence>
<evidence type="ECO:0000256" key="1">
    <source>
        <dbReference type="ARBA" id="ARBA00004162"/>
    </source>
</evidence>
<evidence type="ECO:0000256" key="6">
    <source>
        <dbReference type="ARBA" id="ARBA00022927"/>
    </source>
</evidence>
<evidence type="ECO:0000256" key="5">
    <source>
        <dbReference type="ARBA" id="ARBA00022692"/>
    </source>
</evidence>
<keyword evidence="4" id="KW-0997">Cell inner membrane</keyword>
<keyword evidence="9 10" id="KW-0472">Membrane</keyword>
<dbReference type="Gene3D" id="1.20.5.3310">
    <property type="match status" value="1"/>
</dbReference>
<accession>A0A4R6E727</accession>
<evidence type="ECO:0000256" key="10">
    <source>
        <dbReference type="HAMAP-Rule" id="MF_00236"/>
    </source>
</evidence>
<feature type="compositionally biased region" description="Polar residues" evidence="11">
    <location>
        <begin position="53"/>
        <end position="62"/>
    </location>
</feature>
<feature type="transmembrane region" description="Helical" evidence="10">
    <location>
        <begin position="6"/>
        <end position="22"/>
    </location>
</feature>
<evidence type="ECO:0000313" key="12">
    <source>
        <dbReference type="EMBL" id="TDN53757.1"/>
    </source>
</evidence>
<comment type="similarity">
    <text evidence="10">Belongs to the TatA/E family.</text>
</comment>
<keyword evidence="7 10" id="KW-1133">Transmembrane helix</keyword>
<dbReference type="GO" id="GO:0043953">
    <property type="term" value="P:protein transport by the Tat complex"/>
    <property type="evidence" value="ECO:0007669"/>
    <property type="project" value="UniProtKB-UniRule"/>
</dbReference>
<dbReference type="NCBIfam" id="NF002813">
    <property type="entry name" value="PRK02958.1"/>
    <property type="match status" value="1"/>
</dbReference>
<protein>
    <recommendedName>
        <fullName evidence="10">Sec-independent protein translocase protein TatA</fullName>
    </recommendedName>
</protein>
<dbReference type="NCBIfam" id="TIGR01411">
    <property type="entry name" value="tatAE"/>
    <property type="match status" value="1"/>
</dbReference>